<accession>H7EKG9</accession>
<protein>
    <submittedName>
        <fullName evidence="1">Uncharacterized protein</fullName>
    </submittedName>
</protein>
<dbReference type="STRING" id="907348.TresaDRAFT_1626"/>
<proteinExistence type="predicted"/>
<reference evidence="1 2" key="1">
    <citation type="submission" date="2011-09" db="EMBL/GenBank/DDBJ databases">
        <title>The draft genome of Treponema saccharophilum DSM 2985.</title>
        <authorList>
            <consortium name="US DOE Joint Genome Institute (JGI-PGF)"/>
            <person name="Lucas S."/>
            <person name="Copeland A."/>
            <person name="Lapidus A."/>
            <person name="Glavina del Rio T."/>
            <person name="Dalin E."/>
            <person name="Tice H."/>
            <person name="Bruce D."/>
            <person name="Goodwin L."/>
            <person name="Pitluck S."/>
            <person name="Peters L."/>
            <person name="Kyrpides N."/>
            <person name="Mavromatis K."/>
            <person name="Ivanova N."/>
            <person name="Markowitz V."/>
            <person name="Cheng J.-F."/>
            <person name="Hugenholtz P."/>
            <person name="Woyke T."/>
            <person name="Wu D."/>
            <person name="Gronow S."/>
            <person name="Wellnitz S."/>
            <person name="Brambilla E."/>
            <person name="Klenk H.-P."/>
            <person name="Eisen J.A."/>
        </authorList>
    </citation>
    <scope>NUCLEOTIDE SEQUENCE [LARGE SCALE GENOMIC DNA]</scope>
    <source>
        <strain evidence="1 2">DSM 2985</strain>
    </source>
</reference>
<dbReference type="Proteomes" id="UP000003571">
    <property type="component" value="Unassembled WGS sequence"/>
</dbReference>
<evidence type="ECO:0000313" key="2">
    <source>
        <dbReference type="Proteomes" id="UP000003571"/>
    </source>
</evidence>
<name>H7EKG9_9SPIR</name>
<keyword evidence="2" id="KW-1185">Reference proteome</keyword>
<dbReference type="EMBL" id="AGRW01000045">
    <property type="protein sequence ID" value="EIC01874.1"/>
    <property type="molecule type" value="Genomic_DNA"/>
</dbReference>
<dbReference type="AlphaFoldDB" id="H7EKG9"/>
<sequence>MLGDFDIDIIVNDEDFWKEKDEPDESDLEPDEEIVKTDNLIHDALHKNLVHLEKYDLDQCFGNECPHYFEADTIAEVLDYVKKMRIKAILIFVGGNPQMSEVQEAVDAIKPYCTAECIDRPLRRRRRATASGRGIMQNTDEIADAKRKKILLRQNVG</sequence>
<dbReference type="PATRIC" id="fig|907348.3.peg.1386"/>
<dbReference type="RefSeq" id="WP_002704091.1">
    <property type="nucleotide sequence ID" value="NZ_AGRW01000045.1"/>
</dbReference>
<gene>
    <name evidence="1" type="ORF">TresaDRAFT_1626</name>
</gene>
<comment type="caution">
    <text evidence="1">The sequence shown here is derived from an EMBL/GenBank/DDBJ whole genome shotgun (WGS) entry which is preliminary data.</text>
</comment>
<organism evidence="1 2">
    <name type="scientific">Treponema saccharophilum DSM 2985</name>
    <dbReference type="NCBI Taxonomy" id="907348"/>
    <lineage>
        <taxon>Bacteria</taxon>
        <taxon>Pseudomonadati</taxon>
        <taxon>Spirochaetota</taxon>
        <taxon>Spirochaetia</taxon>
        <taxon>Spirochaetales</taxon>
        <taxon>Treponemataceae</taxon>
        <taxon>Treponema</taxon>
    </lineage>
</organism>
<evidence type="ECO:0000313" key="1">
    <source>
        <dbReference type="EMBL" id="EIC01874.1"/>
    </source>
</evidence>